<dbReference type="Gene3D" id="2.130.10.10">
    <property type="entry name" value="YVTN repeat-like/Quinoprotein amine dehydrogenase"/>
    <property type="match status" value="2"/>
</dbReference>
<dbReference type="SUPFAM" id="SSF50969">
    <property type="entry name" value="YVTN repeat-like/Quinoprotein amine dehydrogenase"/>
    <property type="match status" value="1"/>
</dbReference>
<reference evidence="3 4" key="1">
    <citation type="journal article" date="2015" name="Genome Biol. Evol.">
        <title>Phylogenomic analyses indicate that early fungi evolved digesting cell walls of algal ancestors of land plants.</title>
        <authorList>
            <person name="Chang Y."/>
            <person name="Wang S."/>
            <person name="Sekimoto S."/>
            <person name="Aerts A.L."/>
            <person name="Choi C."/>
            <person name="Clum A."/>
            <person name="LaButti K.M."/>
            <person name="Lindquist E.A."/>
            <person name="Yee Ngan C."/>
            <person name="Ohm R.A."/>
            <person name="Salamov A.A."/>
            <person name="Grigoriev I.V."/>
            <person name="Spatafora J.W."/>
            <person name="Berbee M.L."/>
        </authorList>
    </citation>
    <scope>NUCLEOTIDE SEQUENCE [LARGE SCALE GENOMIC DNA]</scope>
    <source>
        <strain evidence="3 4">NRRL 28638</strain>
    </source>
</reference>
<dbReference type="PROSITE" id="PS50082">
    <property type="entry name" value="WD_REPEATS_2"/>
    <property type="match status" value="1"/>
</dbReference>
<dbReference type="STRING" id="796925.A0A137P2S4"/>
<dbReference type="SMART" id="SM00320">
    <property type="entry name" value="WD40"/>
    <property type="match status" value="3"/>
</dbReference>
<dbReference type="PANTHER" id="PTHR44099">
    <property type="entry name" value="RABCONNECTIN-3B, ISOFORM A"/>
    <property type="match status" value="1"/>
</dbReference>
<feature type="compositionally biased region" description="Polar residues" evidence="2">
    <location>
        <begin position="1266"/>
        <end position="1281"/>
    </location>
</feature>
<evidence type="ECO:0000256" key="1">
    <source>
        <dbReference type="PROSITE-ProRule" id="PRU00221"/>
    </source>
</evidence>
<dbReference type="SUPFAM" id="SSF50998">
    <property type="entry name" value="Quinoprotein alcohol dehydrogenase-like"/>
    <property type="match status" value="1"/>
</dbReference>
<protein>
    <submittedName>
        <fullName evidence="3">Uncharacterized protein</fullName>
    </submittedName>
</protein>
<accession>A0A137P2S4</accession>
<feature type="compositionally biased region" description="Basic and acidic residues" evidence="2">
    <location>
        <begin position="1379"/>
        <end position="1389"/>
    </location>
</feature>
<keyword evidence="1" id="KW-0853">WD repeat</keyword>
<feature type="region of interest" description="Disordered" evidence="2">
    <location>
        <begin position="1379"/>
        <end position="1405"/>
    </location>
</feature>
<dbReference type="InterPro" id="IPR011047">
    <property type="entry name" value="Quinoprotein_ADH-like_sf"/>
</dbReference>
<proteinExistence type="predicted"/>
<organism evidence="3 4">
    <name type="scientific">Conidiobolus coronatus (strain ATCC 28846 / CBS 209.66 / NRRL 28638)</name>
    <name type="common">Delacroixia coronata</name>
    <dbReference type="NCBI Taxonomy" id="796925"/>
    <lineage>
        <taxon>Eukaryota</taxon>
        <taxon>Fungi</taxon>
        <taxon>Fungi incertae sedis</taxon>
        <taxon>Zoopagomycota</taxon>
        <taxon>Entomophthoromycotina</taxon>
        <taxon>Entomophthoromycetes</taxon>
        <taxon>Entomophthorales</taxon>
        <taxon>Ancylistaceae</taxon>
        <taxon>Conidiobolus</taxon>
    </lineage>
</organism>
<feature type="region of interest" description="Disordered" evidence="2">
    <location>
        <begin position="1251"/>
        <end position="1322"/>
    </location>
</feature>
<dbReference type="PANTHER" id="PTHR44099:SF4">
    <property type="entry name" value="RABCONNECTIN-3B, ISOFORM A"/>
    <property type="match status" value="1"/>
</dbReference>
<dbReference type="GO" id="GO:0005737">
    <property type="term" value="C:cytoplasm"/>
    <property type="evidence" value="ECO:0007669"/>
    <property type="project" value="TreeGrafter"/>
</dbReference>
<evidence type="ECO:0000313" key="3">
    <source>
        <dbReference type="EMBL" id="KXN69219.1"/>
    </source>
</evidence>
<dbReference type="OrthoDB" id="338622at2759"/>
<evidence type="ECO:0000313" key="4">
    <source>
        <dbReference type="Proteomes" id="UP000070444"/>
    </source>
</evidence>
<dbReference type="InterPro" id="IPR049916">
    <property type="entry name" value="WDR72-like"/>
</dbReference>
<feature type="repeat" description="WD" evidence="1">
    <location>
        <begin position="571"/>
        <end position="593"/>
    </location>
</feature>
<dbReference type="SUPFAM" id="SSF48371">
    <property type="entry name" value="ARM repeat"/>
    <property type="match status" value="1"/>
</dbReference>
<dbReference type="InterPro" id="IPR001680">
    <property type="entry name" value="WD40_rpt"/>
</dbReference>
<dbReference type="Pfam" id="PF00400">
    <property type="entry name" value="WD40"/>
    <property type="match status" value="1"/>
</dbReference>
<keyword evidence="4" id="KW-1185">Reference proteome</keyword>
<gene>
    <name evidence="3" type="ORF">CONCODRAFT_18473</name>
</gene>
<dbReference type="InterPro" id="IPR015943">
    <property type="entry name" value="WD40/YVTN_repeat-like_dom_sf"/>
</dbReference>
<sequence>MRFSSYANNNNSSLFADPTALISQTTTATTNATSTCEGEGKSLVLNKQHPLFAIIADWQCIDISGIGLVCEDNSKGYYLEGVFNSIYSEFNKFYLTSTDNNIWAFKFKPNTDNTESLKIEPIGISPNLSLKFELPNTRITCIKRAYLNPDNFSENGEPYLGNDTLIIGRSDSSLIILDPITLQPINFINLNLNSPVKSIEVIGHYLIVCLDSYGLRIVNWFKDYKKLTIFNSNQFNNSGVLIKKQIELEEEDTLIFNLKIPNSITSGNNVKFFSLVVNRFGTIEIRKFKKLEEFTLIFEVLVTGYLKDFIPIGGIPLALDSEEQENQNVFKFCFWSIKYLVTVTYNYKLNKLTHSESIKFPVEISDRVKDHWERVLLYRDDCLIASSKGGKLFKFRPTSSSQSSWKLSEDYELNSQLESSDRHCRALTYSLPFISNTKEFSILQLKHNNDHHRSSKFSANLINLNCNNLSLSTESSKALFPYLDSHPHLVDKQIKQKTLQISLNVSQLARGHNDGTILLIPLPHIFTPSSHLLPFASPGSDIVLLDNGQRSAITYLLDPISTMSTQFKNHLVSGTADGSVHVWEINSHALLFSSTIQQSPIVKLFQMPIIANSQLNDTVFCLARDNSISIISLKRMSSLGLIPSSRNQIKSLQWSCEVNELVIIYSDNSKLLWKFPDGELTIFDEANVVFEWDCGVNLHDSPIPNWSSLGLHHTITSVPIYSYPNPAPMMQIHLINIKRLLSDLHNGNAPSINMTNGVEFIYSVHQNRFDGNNGTQANPSAVRSPQAQDFPSQPITGLAHRLAHTILSALLHPEEVPSIGEGCYDHSSFAFKSMLSLGIRGRSTNGFGIPACHLAPNRDAYFGWKTSPIASATRLLPILTLAKPVLSTKSKPETSWIQLTTSYGTLLGDRVQDAYQPSSLFYLSKFWPDLSPEISQATRVGFISSFGHYPKEQQLNIVKYWGIRLAKINSNPTSITQIRACLILAIIGSEYDIIDPSLCPRIAKSLTYLISEVVSADLRMMAIDLISKGFTTWEKHVDPSAVLYPLFKSAQIWGDSGSGSAKIIYQAILNICIASPTLFASTASLALIGQITPDFYQSDNFKAVESPRVGVLKALSHVIRNRPTLLVPFISPLIESLIKVLDPKDPILRKTIIQDATQLLFDVVETYSFVDFHKPTQRLAVGTLEGAVVIYDVRTSTRYQVFEGSMGQITATAISPDGKFLASYSNSDQTLNIWQQSSGFLDLIARSFRSPSPSPLPTTPLQSLFRRSSNYSQSAPGSGRTSPEDTKDVSKTPQPQGTANLKVPNVHPVNPPPPTHSTSSAPYRSFQLGTLTASSPRSPTSEWERIEWISDRELVIKKPDQSSSLFDTPQKHVPSIELKLDGSNGKENELGDSSQNELKELRFKI</sequence>
<name>A0A137P2S4_CONC2</name>
<dbReference type="InterPro" id="IPR016024">
    <property type="entry name" value="ARM-type_fold"/>
</dbReference>
<dbReference type="Proteomes" id="UP000070444">
    <property type="component" value="Unassembled WGS sequence"/>
</dbReference>
<evidence type="ECO:0000256" key="2">
    <source>
        <dbReference type="SAM" id="MobiDB-lite"/>
    </source>
</evidence>
<dbReference type="InterPro" id="IPR011044">
    <property type="entry name" value="Quino_amine_DH_bsu"/>
</dbReference>
<dbReference type="EMBL" id="KQ964543">
    <property type="protein sequence ID" value="KXN69219.1"/>
    <property type="molecule type" value="Genomic_DNA"/>
</dbReference>